<evidence type="ECO:0000256" key="1">
    <source>
        <dbReference type="SAM" id="Phobius"/>
    </source>
</evidence>
<proteinExistence type="predicted"/>
<protein>
    <submittedName>
        <fullName evidence="2">Uncharacterized protein</fullName>
    </submittedName>
</protein>
<gene>
    <name evidence="2" type="ORF">GA0070561_4839</name>
</gene>
<organism evidence="2 3">
    <name type="scientific">Micromonospora saelicesensis</name>
    <dbReference type="NCBI Taxonomy" id="285676"/>
    <lineage>
        <taxon>Bacteria</taxon>
        <taxon>Bacillati</taxon>
        <taxon>Actinomycetota</taxon>
        <taxon>Actinomycetes</taxon>
        <taxon>Micromonosporales</taxon>
        <taxon>Micromonosporaceae</taxon>
        <taxon>Micromonospora</taxon>
    </lineage>
</organism>
<dbReference type="Proteomes" id="UP000198864">
    <property type="component" value="Unassembled WGS sequence"/>
</dbReference>
<sequence length="49" mass="4875">MVLLLAVLTGVAAGVLTHLAEQLLAAAVLAGGAAAGGAMTLFHNIIRHR</sequence>
<reference evidence="2 3" key="1">
    <citation type="submission" date="2016-06" db="EMBL/GenBank/DDBJ databases">
        <authorList>
            <person name="Kjaerup R.B."/>
            <person name="Dalgaard T.S."/>
            <person name="Juul-Madsen H.R."/>
        </authorList>
    </citation>
    <scope>NUCLEOTIDE SEQUENCE [LARGE SCALE GENOMIC DNA]</scope>
    <source>
        <strain evidence="2 3">DSM 44871</strain>
    </source>
</reference>
<feature type="transmembrane region" description="Helical" evidence="1">
    <location>
        <begin position="23"/>
        <end position="46"/>
    </location>
</feature>
<keyword evidence="1" id="KW-0472">Membrane</keyword>
<dbReference type="EMBL" id="FMCR01000005">
    <property type="protein sequence ID" value="SCF27119.1"/>
    <property type="molecule type" value="Genomic_DNA"/>
</dbReference>
<dbReference type="AlphaFoldDB" id="A0A1C4Z265"/>
<evidence type="ECO:0000313" key="2">
    <source>
        <dbReference type="EMBL" id="SCF27119.1"/>
    </source>
</evidence>
<accession>A0A1C4Z265</accession>
<keyword evidence="1" id="KW-0812">Transmembrane</keyword>
<dbReference type="RefSeq" id="WP_167362461.1">
    <property type="nucleotide sequence ID" value="NZ_FMCR01000005.1"/>
</dbReference>
<keyword evidence="1" id="KW-1133">Transmembrane helix</keyword>
<name>A0A1C4Z265_9ACTN</name>
<evidence type="ECO:0000313" key="3">
    <source>
        <dbReference type="Proteomes" id="UP000198864"/>
    </source>
</evidence>